<evidence type="ECO:0000256" key="1">
    <source>
        <dbReference type="ARBA" id="ARBA00007905"/>
    </source>
</evidence>
<feature type="chain" id="PRO_5032896674" description="NADP-dependent oxidoreductase domain-containing protein" evidence="4">
    <location>
        <begin position="32"/>
        <end position="367"/>
    </location>
</feature>
<comment type="caution">
    <text evidence="6">The sequence shown here is derived from an EMBL/GenBank/DDBJ whole genome shotgun (WGS) entry which is preliminary data.</text>
</comment>
<evidence type="ECO:0000256" key="4">
    <source>
        <dbReference type="SAM" id="SignalP"/>
    </source>
</evidence>
<accession>A0A812LZZ7</accession>
<dbReference type="FunFam" id="3.20.20.100:FF:000002">
    <property type="entry name" value="2,5-diketo-D-gluconic acid reductase A"/>
    <property type="match status" value="1"/>
</dbReference>
<keyword evidence="2" id="KW-0521">NADP</keyword>
<dbReference type="CDD" id="cd19071">
    <property type="entry name" value="AKR_AKR1-5-like"/>
    <property type="match status" value="1"/>
</dbReference>
<dbReference type="EMBL" id="CAJNDS010001236">
    <property type="protein sequence ID" value="CAE7252964.1"/>
    <property type="molecule type" value="Genomic_DNA"/>
</dbReference>
<dbReference type="PANTHER" id="PTHR43827:SF3">
    <property type="entry name" value="NADP-DEPENDENT OXIDOREDUCTASE DOMAIN-CONTAINING PROTEIN"/>
    <property type="match status" value="1"/>
</dbReference>
<proteinExistence type="inferred from homology"/>
<dbReference type="OrthoDB" id="308859at2759"/>
<dbReference type="AlphaFoldDB" id="A0A812LZZ7"/>
<dbReference type="GO" id="GO:0016616">
    <property type="term" value="F:oxidoreductase activity, acting on the CH-OH group of donors, NAD or NADP as acceptor"/>
    <property type="evidence" value="ECO:0007669"/>
    <property type="project" value="UniProtKB-ARBA"/>
</dbReference>
<sequence length="367" mass="39918">MTIGRRQSRLLVALALCLGLSLWSLPLPSLAAFNSAFPRRAALGALGALGTAPAAAGPTAPRPPLKPPAPASGTISGGVLPLTIGLGTCLVSEGDVTRQVSSALDVGYRVIDTAQRYGNEAGIGLALKAAFEKGLSRDEVFVTTKVWPSNYGFDKAISSVQDSAKKLGLEAIDLVLPHWPGVSTDFEAAETNFQLRQQTWKALERMKKDGLVKQIGVSNYNDRHLTELLDYAETLPMASQFEIHPFNTRESLVQKCKELGIRVNAYSPLGGKGNPNQVTDKLLSLQLLQDIGAAHGKTPAQLAQDMQQTILRWHLQRGVTPIPKASSAQRLQENFDVFDFKLSDEEMQEISELDRRRFAVMNSEVFL</sequence>
<dbReference type="Pfam" id="PF00248">
    <property type="entry name" value="Aldo_ket_red"/>
    <property type="match status" value="1"/>
</dbReference>
<dbReference type="Proteomes" id="UP000604046">
    <property type="component" value="Unassembled WGS sequence"/>
</dbReference>
<dbReference type="PRINTS" id="PR00069">
    <property type="entry name" value="ALDKETRDTASE"/>
</dbReference>
<dbReference type="PROSITE" id="PS51318">
    <property type="entry name" value="TAT"/>
    <property type="match status" value="1"/>
</dbReference>
<evidence type="ECO:0000256" key="2">
    <source>
        <dbReference type="ARBA" id="ARBA00022857"/>
    </source>
</evidence>
<reference evidence="6" key="1">
    <citation type="submission" date="2021-02" db="EMBL/GenBank/DDBJ databases">
        <authorList>
            <person name="Dougan E. K."/>
            <person name="Rhodes N."/>
            <person name="Thang M."/>
            <person name="Chan C."/>
        </authorList>
    </citation>
    <scope>NUCLEOTIDE SEQUENCE</scope>
</reference>
<dbReference type="PANTHER" id="PTHR43827">
    <property type="entry name" value="2,5-DIKETO-D-GLUCONIC ACID REDUCTASE"/>
    <property type="match status" value="1"/>
</dbReference>
<gene>
    <name evidence="6" type="ORF">SNAT2548_LOCUS12675</name>
</gene>
<evidence type="ECO:0000313" key="7">
    <source>
        <dbReference type="Proteomes" id="UP000604046"/>
    </source>
</evidence>
<dbReference type="InterPro" id="IPR006311">
    <property type="entry name" value="TAT_signal"/>
</dbReference>
<dbReference type="InterPro" id="IPR023210">
    <property type="entry name" value="NADP_OxRdtase_dom"/>
</dbReference>
<dbReference type="SUPFAM" id="SSF51430">
    <property type="entry name" value="NAD(P)-linked oxidoreductase"/>
    <property type="match status" value="1"/>
</dbReference>
<keyword evidence="7" id="KW-1185">Reference proteome</keyword>
<protein>
    <recommendedName>
        <fullName evidence="5">NADP-dependent oxidoreductase domain-containing protein</fullName>
    </recommendedName>
</protein>
<dbReference type="InterPro" id="IPR020471">
    <property type="entry name" value="AKR"/>
</dbReference>
<comment type="similarity">
    <text evidence="1">Belongs to the aldo/keto reductase family.</text>
</comment>
<evidence type="ECO:0000256" key="3">
    <source>
        <dbReference type="ARBA" id="ARBA00023002"/>
    </source>
</evidence>
<name>A0A812LZZ7_9DINO</name>
<evidence type="ECO:0000313" key="6">
    <source>
        <dbReference type="EMBL" id="CAE7252964.1"/>
    </source>
</evidence>
<evidence type="ECO:0000259" key="5">
    <source>
        <dbReference type="Pfam" id="PF00248"/>
    </source>
</evidence>
<dbReference type="InterPro" id="IPR018170">
    <property type="entry name" value="Aldo/ket_reductase_CS"/>
</dbReference>
<feature type="signal peptide" evidence="4">
    <location>
        <begin position="1"/>
        <end position="31"/>
    </location>
</feature>
<feature type="domain" description="NADP-dependent oxidoreductase" evidence="5">
    <location>
        <begin position="91"/>
        <end position="354"/>
    </location>
</feature>
<dbReference type="Gene3D" id="3.20.20.100">
    <property type="entry name" value="NADP-dependent oxidoreductase domain"/>
    <property type="match status" value="1"/>
</dbReference>
<keyword evidence="4" id="KW-0732">Signal</keyword>
<keyword evidence="3" id="KW-0560">Oxidoreductase</keyword>
<organism evidence="6 7">
    <name type="scientific">Symbiodinium natans</name>
    <dbReference type="NCBI Taxonomy" id="878477"/>
    <lineage>
        <taxon>Eukaryota</taxon>
        <taxon>Sar</taxon>
        <taxon>Alveolata</taxon>
        <taxon>Dinophyceae</taxon>
        <taxon>Suessiales</taxon>
        <taxon>Symbiodiniaceae</taxon>
        <taxon>Symbiodinium</taxon>
    </lineage>
</organism>
<dbReference type="PROSITE" id="PS00062">
    <property type="entry name" value="ALDOKETO_REDUCTASE_2"/>
    <property type="match status" value="1"/>
</dbReference>
<dbReference type="InterPro" id="IPR036812">
    <property type="entry name" value="NAD(P)_OxRdtase_dom_sf"/>
</dbReference>